<evidence type="ECO:0000259" key="5">
    <source>
        <dbReference type="Pfam" id="PF00692"/>
    </source>
</evidence>
<evidence type="ECO:0000256" key="4">
    <source>
        <dbReference type="ARBA" id="ARBA00023080"/>
    </source>
</evidence>
<dbReference type="Pfam" id="PF00692">
    <property type="entry name" value="dUTPase"/>
    <property type="match status" value="1"/>
</dbReference>
<comment type="caution">
    <text evidence="6">The sequence shown here is derived from an EMBL/GenBank/DDBJ whole genome shotgun (WGS) entry which is preliminary data.</text>
</comment>
<evidence type="ECO:0000313" key="6">
    <source>
        <dbReference type="EMBL" id="MPM08405.1"/>
    </source>
</evidence>
<keyword evidence="4" id="KW-0546">Nucleotide metabolism</keyword>
<dbReference type="InterPro" id="IPR008181">
    <property type="entry name" value="dUTPase"/>
</dbReference>
<dbReference type="GO" id="GO:0004170">
    <property type="term" value="F:dUTP diphosphatase activity"/>
    <property type="evidence" value="ECO:0007669"/>
    <property type="project" value="UniProtKB-EC"/>
</dbReference>
<dbReference type="PANTHER" id="PTHR11241:SF0">
    <property type="entry name" value="DEOXYURIDINE 5'-TRIPHOSPHATE NUCLEOTIDOHYDROLASE"/>
    <property type="match status" value="1"/>
</dbReference>
<protein>
    <recommendedName>
        <fullName evidence="2">dUTP diphosphatase</fullName>
        <ecNumber evidence="2">3.6.1.23</ecNumber>
    </recommendedName>
</protein>
<dbReference type="InterPro" id="IPR036157">
    <property type="entry name" value="dUTPase-like_sf"/>
</dbReference>
<dbReference type="EC" id="3.6.1.23" evidence="2"/>
<evidence type="ECO:0000256" key="1">
    <source>
        <dbReference type="ARBA" id="ARBA00006581"/>
    </source>
</evidence>
<dbReference type="InterPro" id="IPR029054">
    <property type="entry name" value="dUTPase-like"/>
</dbReference>
<reference evidence="6" key="1">
    <citation type="submission" date="2019-08" db="EMBL/GenBank/DDBJ databases">
        <authorList>
            <person name="Kucharzyk K."/>
            <person name="Murdoch R.W."/>
            <person name="Higgins S."/>
            <person name="Loffler F."/>
        </authorList>
    </citation>
    <scope>NUCLEOTIDE SEQUENCE</scope>
</reference>
<dbReference type="InterPro" id="IPR033704">
    <property type="entry name" value="dUTPase_trimeric"/>
</dbReference>
<gene>
    <name evidence="6" type="primary">dut_16</name>
    <name evidence="6" type="ORF">SDC9_54717</name>
</gene>
<dbReference type="AlphaFoldDB" id="A0A644WWV7"/>
<dbReference type="SUPFAM" id="SSF51283">
    <property type="entry name" value="dUTPase-like"/>
    <property type="match status" value="1"/>
</dbReference>
<comment type="similarity">
    <text evidence="1">Belongs to the dUTPase family.</text>
</comment>
<keyword evidence="3 6" id="KW-0378">Hydrolase</keyword>
<sequence>MNKFHKVSFQQYVDDTDDNRLLDGGLECMFDLGKEYDSIKLPKRATAASAGYDFYAPFSFTLQPGQSIKFPTGIRVQLDDDKFLGCFPRSGLGFKFKTRLANTVGIVDADYFTANNEGHIHVRLCNEGDKDTVIAQGDAFMQGIIMPFFKTDDDEASGVRVGGFGSTDA</sequence>
<feature type="domain" description="dUTPase-like" evidence="5">
    <location>
        <begin position="38"/>
        <end position="167"/>
    </location>
</feature>
<name>A0A644WWV7_9ZZZZ</name>
<dbReference type="GO" id="GO:0006226">
    <property type="term" value="P:dUMP biosynthetic process"/>
    <property type="evidence" value="ECO:0007669"/>
    <property type="project" value="InterPro"/>
</dbReference>
<evidence type="ECO:0000256" key="2">
    <source>
        <dbReference type="ARBA" id="ARBA00012379"/>
    </source>
</evidence>
<dbReference type="GO" id="GO:0000287">
    <property type="term" value="F:magnesium ion binding"/>
    <property type="evidence" value="ECO:0007669"/>
    <property type="project" value="InterPro"/>
</dbReference>
<dbReference type="GO" id="GO:0046081">
    <property type="term" value="P:dUTP catabolic process"/>
    <property type="evidence" value="ECO:0007669"/>
    <property type="project" value="InterPro"/>
</dbReference>
<proteinExistence type="inferred from homology"/>
<accession>A0A644WWV7</accession>
<dbReference type="PANTHER" id="PTHR11241">
    <property type="entry name" value="DEOXYURIDINE 5'-TRIPHOSPHATE NUCLEOTIDOHYDROLASE"/>
    <property type="match status" value="1"/>
</dbReference>
<dbReference type="CDD" id="cd07557">
    <property type="entry name" value="trimeric_dUTPase"/>
    <property type="match status" value="1"/>
</dbReference>
<dbReference type="EMBL" id="VSSQ01001446">
    <property type="protein sequence ID" value="MPM08405.1"/>
    <property type="molecule type" value="Genomic_DNA"/>
</dbReference>
<dbReference type="Gene3D" id="2.70.40.10">
    <property type="match status" value="1"/>
</dbReference>
<organism evidence="6">
    <name type="scientific">bioreactor metagenome</name>
    <dbReference type="NCBI Taxonomy" id="1076179"/>
    <lineage>
        <taxon>unclassified sequences</taxon>
        <taxon>metagenomes</taxon>
        <taxon>ecological metagenomes</taxon>
    </lineage>
</organism>
<evidence type="ECO:0000256" key="3">
    <source>
        <dbReference type="ARBA" id="ARBA00022801"/>
    </source>
</evidence>